<keyword evidence="1" id="KW-0732">Signal</keyword>
<reference evidence="3" key="1">
    <citation type="submission" date="2018-02" db="EMBL/GenBank/DDBJ databases">
        <authorList>
            <person name="Clavel T."/>
            <person name="Strowig T."/>
        </authorList>
    </citation>
    <scope>NUCLEOTIDE SEQUENCE [LARGE SCALE GENOMIC DNA]</scope>
    <source>
        <strain evidence="3">DSM 100764</strain>
    </source>
</reference>
<accession>A0A2V1IT47</accession>
<dbReference type="PANTHER" id="PTHR47197:SF3">
    <property type="entry name" value="DIHYDRO-HEME D1 DEHYDROGENASE"/>
    <property type="match status" value="1"/>
</dbReference>
<dbReference type="Gene3D" id="2.130.10.10">
    <property type="entry name" value="YVTN repeat-like/Quinoprotein amine dehydrogenase"/>
    <property type="match status" value="1"/>
</dbReference>
<comment type="caution">
    <text evidence="2">The sequence shown here is derived from an EMBL/GenBank/DDBJ whole genome shotgun (WGS) entry which is preliminary data.</text>
</comment>
<evidence type="ECO:0000313" key="2">
    <source>
        <dbReference type="EMBL" id="PWB07895.1"/>
    </source>
</evidence>
<dbReference type="EMBL" id="PUBV01000009">
    <property type="protein sequence ID" value="PWB07895.1"/>
    <property type="molecule type" value="Genomic_DNA"/>
</dbReference>
<evidence type="ECO:0000256" key="1">
    <source>
        <dbReference type="SAM" id="SignalP"/>
    </source>
</evidence>
<dbReference type="SUPFAM" id="SSF50969">
    <property type="entry name" value="YVTN repeat-like/Quinoprotein amine dehydrogenase"/>
    <property type="match status" value="1"/>
</dbReference>
<dbReference type="InterPro" id="IPR051200">
    <property type="entry name" value="Host-pathogen_enzymatic-act"/>
</dbReference>
<dbReference type="Pfam" id="PF16819">
    <property type="entry name" value="DUF5074"/>
    <property type="match status" value="1"/>
</dbReference>
<dbReference type="InterPro" id="IPR011044">
    <property type="entry name" value="Quino_amine_DH_bsu"/>
</dbReference>
<evidence type="ECO:0008006" key="4">
    <source>
        <dbReference type="Google" id="ProtNLM"/>
    </source>
</evidence>
<keyword evidence="3" id="KW-1185">Reference proteome</keyword>
<gene>
    <name evidence="2" type="ORF">C5O25_05915</name>
</gene>
<sequence>MNKFISRLLVAALPLSFAACSDDDGPDHEIETVTVSNGAFIVNSGNLRNNIPGSLTFIDYATGQALQDVFKAANGRVLGDTPQNAVVYGSKMYIAVYQSNLIEVVDRVSLKSLKTIPFDASEGQEPRFVLAHEGKVYASMYNGYVQRIDTLSLSIDGAVKVGPNPEEMCVAGDYLYVANSDGMNYQNGYADGCTVSKIALGSFTEEKKINVGINPTKMASDGNNVYVITMGDYSAANPATLRQIVNDNTVNAIAPATLMGAGAGKLYFINAPYGASSIDYKVLDTATGTISAFPVSGVDSPAAIAVDPVVGDVFVTSYNMVGGYASYSTPGYVEQYKADGSLVKHYDTGVGPCYVNFNIAEVAK</sequence>
<dbReference type="InterPro" id="IPR031815">
    <property type="entry name" value="DUF5074"/>
</dbReference>
<organism evidence="2 3">
    <name type="scientific">Paramuribaculum intestinale</name>
    <dbReference type="NCBI Taxonomy" id="2094151"/>
    <lineage>
        <taxon>Bacteria</taxon>
        <taxon>Pseudomonadati</taxon>
        <taxon>Bacteroidota</taxon>
        <taxon>Bacteroidia</taxon>
        <taxon>Bacteroidales</taxon>
        <taxon>Muribaculaceae</taxon>
        <taxon>Paramuribaculum</taxon>
    </lineage>
</organism>
<dbReference type="PROSITE" id="PS51257">
    <property type="entry name" value="PROKAR_LIPOPROTEIN"/>
    <property type="match status" value="1"/>
</dbReference>
<dbReference type="AlphaFoldDB" id="A0A2V1IT47"/>
<dbReference type="PANTHER" id="PTHR47197">
    <property type="entry name" value="PROTEIN NIRF"/>
    <property type="match status" value="1"/>
</dbReference>
<feature type="chain" id="PRO_5016037048" description="YncE family protein" evidence="1">
    <location>
        <begin position="22"/>
        <end position="364"/>
    </location>
</feature>
<dbReference type="RefSeq" id="WP_107035812.1">
    <property type="nucleotide sequence ID" value="NZ_CAOXDM010000038.1"/>
</dbReference>
<dbReference type="Proteomes" id="UP000244925">
    <property type="component" value="Unassembled WGS sequence"/>
</dbReference>
<feature type="signal peptide" evidence="1">
    <location>
        <begin position="1"/>
        <end position="21"/>
    </location>
</feature>
<protein>
    <recommendedName>
        <fullName evidence="4">YncE family protein</fullName>
    </recommendedName>
</protein>
<dbReference type="GeneID" id="93424086"/>
<name>A0A2V1IT47_9BACT</name>
<proteinExistence type="predicted"/>
<evidence type="ECO:0000313" key="3">
    <source>
        <dbReference type="Proteomes" id="UP000244925"/>
    </source>
</evidence>
<dbReference type="InterPro" id="IPR015943">
    <property type="entry name" value="WD40/YVTN_repeat-like_dom_sf"/>
</dbReference>